<keyword evidence="6 11" id="KW-0812">Transmembrane</keyword>
<dbReference type="KEGG" id="ged:FVIR_GE00247"/>
<comment type="caution">
    <text evidence="11">Lacks conserved residue(s) required for the propagation of feature annotation.</text>
</comment>
<dbReference type="STRING" id="1070130.FVIR_GE00247"/>
<keyword evidence="8 11" id="KW-1133">Transmembrane helix</keyword>
<sequence length="110" mass="12318">MYKTLLIMFLLVGISLVALIILQQNKGTGMGSLFSINSPSTFFGSSGSGNFIVRMTVVLATLFFVFSLILNNLSTKHVQKDNQWDNLNQVYKVDDKEKTEVIERISNDIP</sequence>
<dbReference type="PANTHER" id="PTHR34182">
    <property type="entry name" value="PROTEIN-EXPORT MEMBRANE PROTEIN SECG"/>
    <property type="match status" value="1"/>
</dbReference>
<gene>
    <name evidence="12" type="primary">secG</name>
    <name evidence="12" type="ORF">FVIR_GE00247</name>
</gene>
<keyword evidence="5 11" id="KW-1003">Cell membrane</keyword>
<dbReference type="EMBL" id="LN999832">
    <property type="protein sequence ID" value="CUX96116.1"/>
    <property type="molecule type" value="Genomic_DNA"/>
</dbReference>
<evidence type="ECO:0000256" key="5">
    <source>
        <dbReference type="ARBA" id="ARBA00022475"/>
    </source>
</evidence>
<dbReference type="AlphaFoldDB" id="A0A143WQR5"/>
<evidence type="ECO:0000256" key="9">
    <source>
        <dbReference type="ARBA" id="ARBA00023010"/>
    </source>
</evidence>
<evidence type="ECO:0000256" key="3">
    <source>
        <dbReference type="ARBA" id="ARBA00017876"/>
    </source>
</evidence>
<name>A0A143WQR5_9ENTR</name>
<keyword evidence="7 11" id="KW-0653">Protein transport</keyword>
<evidence type="ECO:0000256" key="1">
    <source>
        <dbReference type="ARBA" id="ARBA00004651"/>
    </source>
</evidence>
<dbReference type="RefSeq" id="WP_067497910.1">
    <property type="nucleotide sequence ID" value="NZ_LN999832.1"/>
</dbReference>
<dbReference type="PRINTS" id="PR01651">
    <property type="entry name" value="SECGEXPORT"/>
</dbReference>
<dbReference type="InterPro" id="IPR004692">
    <property type="entry name" value="SecG"/>
</dbReference>
<dbReference type="GO" id="GO:0005886">
    <property type="term" value="C:plasma membrane"/>
    <property type="evidence" value="ECO:0007669"/>
    <property type="project" value="UniProtKB-SubCell"/>
</dbReference>
<evidence type="ECO:0000256" key="6">
    <source>
        <dbReference type="ARBA" id="ARBA00022692"/>
    </source>
</evidence>
<feature type="transmembrane region" description="Helical" evidence="11">
    <location>
        <begin position="51"/>
        <end position="70"/>
    </location>
</feature>
<protein>
    <recommendedName>
        <fullName evidence="3 11">Protein-export membrane protein SecG</fullName>
    </recommendedName>
</protein>
<proteinExistence type="inferred from homology"/>
<keyword evidence="4 11" id="KW-0813">Transport</keyword>
<accession>A0A143WQR5</accession>
<dbReference type="OrthoDB" id="9813947at2"/>
<reference evidence="13" key="1">
    <citation type="submission" date="2016-01" db="EMBL/GenBank/DDBJ databases">
        <authorList>
            <person name="Husnik F."/>
        </authorList>
    </citation>
    <scope>NUCLEOTIDE SEQUENCE [LARGE SCALE GENOMIC DNA]</scope>
</reference>
<evidence type="ECO:0000313" key="13">
    <source>
        <dbReference type="Proteomes" id="UP000095665"/>
    </source>
</evidence>
<keyword evidence="10 11" id="KW-0472">Membrane</keyword>
<evidence type="ECO:0000313" key="12">
    <source>
        <dbReference type="EMBL" id="CUX96116.1"/>
    </source>
</evidence>
<comment type="subcellular location">
    <subcellularLocation>
        <location evidence="1 11">Cell membrane</location>
        <topology evidence="1 11">Multi-pass membrane protein</topology>
    </subcellularLocation>
</comment>
<evidence type="ECO:0000256" key="11">
    <source>
        <dbReference type="RuleBase" id="RU365087"/>
    </source>
</evidence>
<evidence type="ECO:0000256" key="4">
    <source>
        <dbReference type="ARBA" id="ARBA00022448"/>
    </source>
</evidence>
<keyword evidence="13" id="KW-1185">Reference proteome</keyword>
<dbReference type="GO" id="GO:0043952">
    <property type="term" value="P:protein transport by the Sec complex"/>
    <property type="evidence" value="ECO:0007669"/>
    <property type="project" value="TreeGrafter"/>
</dbReference>
<comment type="similarity">
    <text evidence="2 11">Belongs to the SecG family.</text>
</comment>
<evidence type="ECO:0000256" key="7">
    <source>
        <dbReference type="ARBA" id="ARBA00022927"/>
    </source>
</evidence>
<organism evidence="12 13">
    <name type="scientific">Candidatus Gullanella endobia</name>
    <dbReference type="NCBI Taxonomy" id="1070130"/>
    <lineage>
        <taxon>Bacteria</taxon>
        <taxon>Pseudomonadati</taxon>
        <taxon>Pseudomonadota</taxon>
        <taxon>Gammaproteobacteria</taxon>
        <taxon>Enterobacterales</taxon>
        <taxon>Enterobacteriaceae</taxon>
        <taxon>Candidatus Gullanella</taxon>
    </lineage>
</organism>
<keyword evidence="9 11" id="KW-0811">Translocation</keyword>
<evidence type="ECO:0000256" key="8">
    <source>
        <dbReference type="ARBA" id="ARBA00022989"/>
    </source>
</evidence>
<comment type="function">
    <text evidence="11">Involved in protein export. Participates in an early event of protein translocation.</text>
</comment>
<dbReference type="Pfam" id="PF03840">
    <property type="entry name" value="SecG"/>
    <property type="match status" value="1"/>
</dbReference>
<dbReference type="GO" id="GO:0009306">
    <property type="term" value="P:protein secretion"/>
    <property type="evidence" value="ECO:0007669"/>
    <property type="project" value="UniProtKB-UniRule"/>
</dbReference>
<dbReference type="GO" id="GO:0015450">
    <property type="term" value="F:protein-transporting ATPase activity"/>
    <property type="evidence" value="ECO:0007669"/>
    <property type="project" value="UniProtKB-UniRule"/>
</dbReference>
<dbReference type="GO" id="GO:0065002">
    <property type="term" value="P:intracellular protein transmembrane transport"/>
    <property type="evidence" value="ECO:0007669"/>
    <property type="project" value="TreeGrafter"/>
</dbReference>
<evidence type="ECO:0000256" key="2">
    <source>
        <dbReference type="ARBA" id="ARBA00008445"/>
    </source>
</evidence>
<dbReference type="PATRIC" id="fig|1070130.3.peg.393"/>
<dbReference type="PANTHER" id="PTHR34182:SF1">
    <property type="entry name" value="PROTEIN-EXPORT MEMBRANE PROTEIN SECG"/>
    <property type="match status" value="1"/>
</dbReference>
<dbReference type="Proteomes" id="UP000095665">
    <property type="component" value="Chromosome I"/>
</dbReference>
<dbReference type="NCBIfam" id="TIGR00810">
    <property type="entry name" value="secG"/>
    <property type="match status" value="1"/>
</dbReference>
<evidence type="ECO:0000256" key="10">
    <source>
        <dbReference type="ARBA" id="ARBA00023136"/>
    </source>
</evidence>